<proteinExistence type="predicted"/>
<organism evidence="1 2">
    <name type="scientific">Aureimonas pseudogalii</name>
    <dbReference type="NCBI Taxonomy" id="1744844"/>
    <lineage>
        <taxon>Bacteria</taxon>
        <taxon>Pseudomonadati</taxon>
        <taxon>Pseudomonadota</taxon>
        <taxon>Alphaproteobacteria</taxon>
        <taxon>Hyphomicrobiales</taxon>
        <taxon>Aurantimonadaceae</taxon>
        <taxon>Aureimonas</taxon>
    </lineage>
</organism>
<evidence type="ECO:0000313" key="2">
    <source>
        <dbReference type="Proteomes" id="UP000542776"/>
    </source>
</evidence>
<protein>
    <submittedName>
        <fullName evidence="1">Uncharacterized protein</fullName>
    </submittedName>
</protein>
<dbReference type="EMBL" id="JACIEK010000034">
    <property type="protein sequence ID" value="MBB4000846.1"/>
    <property type="molecule type" value="Genomic_DNA"/>
</dbReference>
<dbReference type="AlphaFoldDB" id="A0A7W6H925"/>
<reference evidence="1 2" key="1">
    <citation type="submission" date="2020-08" db="EMBL/GenBank/DDBJ databases">
        <title>Genomic Encyclopedia of Type Strains, Phase IV (KMG-IV): sequencing the most valuable type-strain genomes for metagenomic binning, comparative biology and taxonomic classification.</title>
        <authorList>
            <person name="Goeker M."/>
        </authorList>
    </citation>
    <scope>NUCLEOTIDE SEQUENCE [LARGE SCALE GENOMIC DNA]</scope>
    <source>
        <strain evidence="1 2">DSM 102238</strain>
    </source>
</reference>
<dbReference type="RefSeq" id="WP_183202904.1">
    <property type="nucleotide sequence ID" value="NZ_JACIEK010000034.1"/>
</dbReference>
<keyword evidence="2" id="KW-1185">Reference proteome</keyword>
<sequence>MASGDPEIEVSPLSGIVTRDGVTVELAIYRMAGADEGWTLEVVDAANTSTVWDDRFETDDGAYAEFQRCLDEEGIELLLAGDVAPSLH</sequence>
<evidence type="ECO:0000313" key="1">
    <source>
        <dbReference type="EMBL" id="MBB4000846.1"/>
    </source>
</evidence>
<accession>A0A7W6H925</accession>
<gene>
    <name evidence="1" type="ORF">GGR04_004727</name>
</gene>
<name>A0A7W6H925_9HYPH</name>
<comment type="caution">
    <text evidence="1">The sequence shown here is derived from an EMBL/GenBank/DDBJ whole genome shotgun (WGS) entry which is preliminary data.</text>
</comment>
<dbReference type="Proteomes" id="UP000542776">
    <property type="component" value="Unassembled WGS sequence"/>
</dbReference>